<dbReference type="RefSeq" id="XP_053580642.1">
    <property type="nucleotide sequence ID" value="XM_053731729.1"/>
</dbReference>
<feature type="compositionally biased region" description="Polar residues" evidence="1">
    <location>
        <begin position="457"/>
        <end position="480"/>
    </location>
</feature>
<dbReference type="EMBL" id="WUAV01000005">
    <property type="protein sequence ID" value="KAF1750295.1"/>
    <property type="molecule type" value="Genomic_DNA"/>
</dbReference>
<gene>
    <name evidence="2" type="ORF">GCK72_016843</name>
</gene>
<proteinExistence type="predicted"/>
<evidence type="ECO:0000313" key="2">
    <source>
        <dbReference type="EMBL" id="KAF1750295.1"/>
    </source>
</evidence>
<organism evidence="2 3">
    <name type="scientific">Caenorhabditis remanei</name>
    <name type="common">Caenorhabditis vulgaris</name>
    <dbReference type="NCBI Taxonomy" id="31234"/>
    <lineage>
        <taxon>Eukaryota</taxon>
        <taxon>Metazoa</taxon>
        <taxon>Ecdysozoa</taxon>
        <taxon>Nematoda</taxon>
        <taxon>Chromadorea</taxon>
        <taxon>Rhabditida</taxon>
        <taxon>Rhabditina</taxon>
        <taxon>Rhabditomorpha</taxon>
        <taxon>Rhabditoidea</taxon>
        <taxon>Rhabditidae</taxon>
        <taxon>Peloderinae</taxon>
        <taxon>Caenorhabditis</taxon>
    </lineage>
</organism>
<feature type="region of interest" description="Disordered" evidence="1">
    <location>
        <begin position="337"/>
        <end position="360"/>
    </location>
</feature>
<accession>A0A6A5G6K7</accession>
<reference evidence="2 3" key="1">
    <citation type="submission" date="2019-12" db="EMBL/GenBank/DDBJ databases">
        <title>Chromosome-level assembly of the Caenorhabditis remanei genome.</title>
        <authorList>
            <person name="Teterina A.A."/>
            <person name="Willis J.H."/>
            <person name="Phillips P.C."/>
        </authorList>
    </citation>
    <scope>NUCLEOTIDE SEQUENCE [LARGE SCALE GENOMIC DNA]</scope>
    <source>
        <strain evidence="2 3">PX506</strain>
        <tissue evidence="2">Whole organism</tissue>
    </source>
</reference>
<dbReference type="Proteomes" id="UP000483820">
    <property type="component" value="Chromosome V"/>
</dbReference>
<protein>
    <submittedName>
        <fullName evidence="2">Uncharacterized protein</fullName>
    </submittedName>
</protein>
<evidence type="ECO:0000256" key="1">
    <source>
        <dbReference type="SAM" id="MobiDB-lite"/>
    </source>
</evidence>
<evidence type="ECO:0000313" key="3">
    <source>
        <dbReference type="Proteomes" id="UP000483820"/>
    </source>
</evidence>
<feature type="compositionally biased region" description="Low complexity" evidence="1">
    <location>
        <begin position="339"/>
        <end position="350"/>
    </location>
</feature>
<feature type="region of interest" description="Disordered" evidence="1">
    <location>
        <begin position="457"/>
        <end position="502"/>
    </location>
</feature>
<dbReference type="AlphaFoldDB" id="A0A6A5G6K7"/>
<feature type="region of interest" description="Disordered" evidence="1">
    <location>
        <begin position="1"/>
        <end position="41"/>
    </location>
</feature>
<comment type="caution">
    <text evidence="2">The sequence shown here is derived from an EMBL/GenBank/DDBJ whole genome shotgun (WGS) entry which is preliminary data.</text>
</comment>
<sequence length="502" mass="58253">MGGSSSKETESIRAEHKEKQEKERVEREAVEEKQKKEIEKKRQEEIAKENAKQDEELKIQENKFLEKVSQQAKSYEEMKAECELKVKELELEMKETMEKLIEVQKNDGLEQVSEEKQKLREEKEKLIMKKEYMMNEQARLTEIREKMMVERSEMVKEKEREEMENMNKHHENIQKLSDEKIEVVKGGEKEMTKLTKEHRDFQDAIKKQHGDLKAVQMRDTFQLLSIHNGEQQYEDFRRNCKQHINRYSTFKRYFDEEESSLITTRDDIEDGFKLSDIPQLSDALRALRALEAANENFSFEGTDDEEKYKALRLDVKNLAEDLRTVLDLIVSRIRRYKNSKPSTSTPPQSSHQRRGSNSTMNSDIEMIYDKGVVTPPPSVKNLKNLDVETEQASASTGDNGNYSIVEEFKKAKELIKKLNDVMLKFNAPASNKFEETLALQFQSLSVRHSEIVGQITNGLLPSTSGTAQGITEGSSTTKPAIQQVEESEEEESEEEETDVETE</sequence>
<dbReference type="CTD" id="9810879"/>
<dbReference type="GeneID" id="9810879"/>
<dbReference type="KEGG" id="crq:GCK72_016843"/>
<feature type="compositionally biased region" description="Basic and acidic residues" evidence="1">
    <location>
        <begin position="7"/>
        <end position="41"/>
    </location>
</feature>
<feature type="compositionally biased region" description="Acidic residues" evidence="1">
    <location>
        <begin position="485"/>
        <end position="502"/>
    </location>
</feature>
<name>A0A6A5G6K7_CAERE</name>